<keyword evidence="1" id="KW-0472">Membrane</keyword>
<feature type="transmembrane region" description="Helical" evidence="1">
    <location>
        <begin position="122"/>
        <end position="144"/>
    </location>
</feature>
<dbReference type="PANTHER" id="PTHR40399">
    <property type="entry name" value="PTS SYSTEM GLUCITOL/SORBITOL-SPECIFIC EIIC COMPONENT"/>
    <property type="match status" value="1"/>
</dbReference>
<evidence type="ECO:0000313" key="2">
    <source>
        <dbReference type="EMBL" id="SDO64776.1"/>
    </source>
</evidence>
<evidence type="ECO:0000256" key="1">
    <source>
        <dbReference type="SAM" id="Phobius"/>
    </source>
</evidence>
<dbReference type="GO" id="GO:0016020">
    <property type="term" value="C:membrane"/>
    <property type="evidence" value="ECO:0007669"/>
    <property type="project" value="InterPro"/>
</dbReference>
<dbReference type="Pfam" id="PF03608">
    <property type="entry name" value="EII-GUT"/>
    <property type="match status" value="1"/>
</dbReference>
<evidence type="ECO:0000313" key="3">
    <source>
        <dbReference type="Proteomes" id="UP000198793"/>
    </source>
</evidence>
<dbReference type="AlphaFoldDB" id="A0A1H0L9P8"/>
<feature type="transmembrane region" description="Helical" evidence="1">
    <location>
        <begin position="243"/>
        <end position="263"/>
    </location>
</feature>
<sequence>MMLTMLMAQGAADIAAHGAAYAQAWGDPALAAPLADMAGHHAGTLADAGHHSATLLAQAAEPGAAGTAQATAPATGGGAISAEEYARRVQQLSTGANQEEQLGWLATIGRHFIGVFQKGGEVFLGFVTGIIPTLVVLMTAFYALTGMIGEERVHGLARRAGRYALTRYTVLPVLAMFFLTNPMAYTFGTFLEEKHKPAFYDSAVSFCHPILGLFPHANAGEYFVWGGVLVALLELENRGVVPAGYHINLAIYYFIVGVVVILLKGIVTERITRFLAAREGVTL</sequence>
<dbReference type="PANTHER" id="PTHR40399:SF1">
    <property type="entry name" value="PTS SYSTEM GLUCITOL_SORBITOL-SPECIFIC EIIC COMPONENT"/>
    <property type="match status" value="1"/>
</dbReference>
<feature type="transmembrane region" description="Helical" evidence="1">
    <location>
        <begin position="165"/>
        <end position="185"/>
    </location>
</feature>
<dbReference type="PROSITE" id="PS51107">
    <property type="entry name" value="PTS_EIIC_TYPE_5"/>
    <property type="match status" value="1"/>
</dbReference>
<dbReference type="Proteomes" id="UP000198793">
    <property type="component" value="Unassembled WGS sequence"/>
</dbReference>
<keyword evidence="3" id="KW-1185">Reference proteome</keyword>
<keyword evidence="1" id="KW-0812">Transmembrane</keyword>
<keyword evidence="1" id="KW-1133">Transmembrane helix</keyword>
<dbReference type="InterPro" id="IPR004699">
    <property type="entry name" value="PTS_IID_sorb"/>
</dbReference>
<dbReference type="STRING" id="1166073.SAMN05192530_10995"/>
<reference evidence="2 3" key="1">
    <citation type="submission" date="2016-10" db="EMBL/GenBank/DDBJ databases">
        <authorList>
            <person name="de Groot N.N."/>
        </authorList>
    </citation>
    <scope>NUCLEOTIDE SEQUENCE [LARGE SCALE GENOMIC DNA]</scope>
    <source>
        <strain evidence="3">L7-484,KACC 16230,DSM 25025</strain>
    </source>
</reference>
<dbReference type="EMBL" id="FNIT01000009">
    <property type="protein sequence ID" value="SDO64776.1"/>
    <property type="molecule type" value="Genomic_DNA"/>
</dbReference>
<gene>
    <name evidence="2" type="ORF">SAMN05192530_10995</name>
</gene>
<protein>
    <submittedName>
        <fullName evidence="2">PTS system, glucitol/sorbitol-specific IIC component</fullName>
    </submittedName>
</protein>
<accession>A0A1H0L9P8</accession>
<proteinExistence type="predicted"/>
<organism evidence="2 3">
    <name type="scientific">Aureimonas jatrophae</name>
    <dbReference type="NCBI Taxonomy" id="1166073"/>
    <lineage>
        <taxon>Bacteria</taxon>
        <taxon>Pseudomonadati</taxon>
        <taxon>Pseudomonadota</taxon>
        <taxon>Alphaproteobacteria</taxon>
        <taxon>Hyphomicrobiales</taxon>
        <taxon>Aurantimonadaceae</taxon>
        <taxon>Aureimonas</taxon>
    </lineage>
</organism>
<dbReference type="GO" id="GO:0009401">
    <property type="term" value="P:phosphoenolpyruvate-dependent sugar phosphotransferase system"/>
    <property type="evidence" value="ECO:0007669"/>
    <property type="project" value="InterPro"/>
</dbReference>
<name>A0A1H0L9P8_9HYPH</name>